<keyword evidence="3" id="KW-1185">Reference proteome</keyword>
<dbReference type="EMBL" id="CP079194">
    <property type="protein sequence ID" value="QXT38447.1"/>
    <property type="molecule type" value="Genomic_DNA"/>
</dbReference>
<name>A0A8F6TVE9_9RHOB</name>
<dbReference type="PANTHER" id="PTHR33866">
    <property type="entry name" value="S-ADENOSYLMETHIONINE DECARBOXYLASE PROENZYME"/>
    <property type="match status" value="1"/>
</dbReference>
<comment type="function">
    <text evidence="1">Catalyzes the decarboxylation of S-adenosylmethionine to S-adenosylmethioninamine (dcAdoMet), the propylamine donor required for the synthesis of the polyamines spermine and spermidine from the diamine putrescine.</text>
</comment>
<comment type="similarity">
    <text evidence="1">Belongs to the prokaryotic AdoMetDC family. Type 1 subfamily.</text>
</comment>
<keyword evidence="1" id="KW-0210">Decarboxylase</keyword>
<comment type="cofactor">
    <cofactor evidence="1">
        <name>pyruvate</name>
        <dbReference type="ChEBI" id="CHEBI:15361"/>
    </cofactor>
    <text evidence="1">Binds 1 pyruvoyl group covalently per subunit.</text>
</comment>
<keyword evidence="1" id="KW-0949">S-adenosyl-L-methionine</keyword>
<dbReference type="HAMAP" id="MF_00464">
    <property type="entry name" value="AdoMetDC_1"/>
    <property type="match status" value="1"/>
</dbReference>
<keyword evidence="1" id="KW-0865">Zymogen</keyword>
<dbReference type="NCBIfam" id="TIGR03330">
    <property type="entry name" value="SAM_DCase_Bsu"/>
    <property type="match status" value="1"/>
</dbReference>
<comment type="subunit">
    <text evidence="1">Heterotetramer of two alpha and two beta chains arranged as a dimer of alpha/beta heterodimers.</text>
</comment>
<dbReference type="RefSeq" id="WP_219000643.1">
    <property type="nucleotide sequence ID" value="NZ_CP079194.1"/>
</dbReference>
<dbReference type="GO" id="GO:0005829">
    <property type="term" value="C:cytosol"/>
    <property type="evidence" value="ECO:0007669"/>
    <property type="project" value="TreeGrafter"/>
</dbReference>
<protein>
    <recommendedName>
        <fullName evidence="1">S-adenosylmethionine decarboxylase proenzyme</fullName>
        <shortName evidence="1">AdoMetDC</shortName>
        <shortName evidence="1">SAMDC</shortName>
        <ecNumber evidence="1">4.1.1.50</ecNumber>
    </recommendedName>
    <component>
        <recommendedName>
            <fullName evidence="1">S-adenosylmethionine decarboxylase beta chain</fullName>
        </recommendedName>
    </component>
    <component>
        <recommendedName>
            <fullName evidence="1">S-adenosylmethionine decarboxylase alpha chain</fullName>
        </recommendedName>
    </component>
</protein>
<dbReference type="GO" id="GO:0008295">
    <property type="term" value="P:spermidine biosynthetic process"/>
    <property type="evidence" value="ECO:0007669"/>
    <property type="project" value="UniProtKB-UniRule"/>
</dbReference>
<dbReference type="InterPro" id="IPR003826">
    <property type="entry name" value="AdoMetDC_fam_prok"/>
</dbReference>
<evidence type="ECO:0000313" key="3">
    <source>
        <dbReference type="Proteomes" id="UP000825009"/>
    </source>
</evidence>
<gene>
    <name evidence="2" type="primary">speD</name>
    <name evidence="1" type="synonym">speH</name>
    <name evidence="2" type="ORF">KYE46_10860</name>
</gene>
<keyword evidence="1" id="KW-0670">Pyruvate</keyword>
<comment type="PTM">
    <text evidence="1">Is synthesized initially as an inactive proenzyme. Formation of the active enzyme involves a self-maturation process in which the active site pyruvoyl group is generated from an internal serine residue via an autocatalytic post-translational modification. Two non-identical subunits are generated from the proenzyme in this reaction, and the pyruvate is formed at the N-terminus of the alpha chain, which is derived from the carboxyl end of the proenzyme. The post-translation cleavage follows an unusual pathway, termed non-hydrolytic serinolysis, in which the side chain hydroxyl group of the serine supplies its oxygen atom to form the C-terminus of the beta chain, while the remainder of the serine residue undergoes an oxidative deamination to produce ammonia and the pyruvoyl group blocking the N-terminus of the alpha chain.</text>
</comment>
<dbReference type="Pfam" id="PF02675">
    <property type="entry name" value="AdoMet_dc"/>
    <property type="match status" value="1"/>
</dbReference>
<feature type="active site" description="Proton acceptor; for processing activity" evidence="1">
    <location>
        <position position="86"/>
    </location>
</feature>
<feature type="active site" description="Proton donor; for catalytic activity" evidence="1">
    <location>
        <position position="101"/>
    </location>
</feature>
<sequence>MTHLPPNDPPQATHLTHKGAETYAGTHLIIDIHEGRNLDDPEIIEQAMRDATQATGATLLHLHSHRFSPQGVTGIAVLAESHIACHTWPEIGYGAFDIFMCGNTDPHAAIPILKAAFETEAITIRELHRGAAPG</sequence>
<dbReference type="InterPro" id="IPR017716">
    <property type="entry name" value="S-AdoMet_deCOase_pro-enz"/>
</dbReference>
<dbReference type="GO" id="GO:0004014">
    <property type="term" value="F:adenosylmethionine decarboxylase activity"/>
    <property type="evidence" value="ECO:0007669"/>
    <property type="project" value="UniProtKB-UniRule"/>
</dbReference>
<comment type="pathway">
    <text evidence="1">Amine and polyamine biosynthesis; S-adenosylmethioninamine biosynthesis; S-adenosylmethioninamine from S-adenosyl-L-methionine: step 1/1.</text>
</comment>
<feature type="active site" description="Schiff-base intermediate with substrate; via pyruvic acid" evidence="1">
    <location>
        <position position="81"/>
    </location>
</feature>
<comment type="catalytic activity">
    <reaction evidence="1">
        <text>S-adenosyl-L-methionine + H(+) = S-adenosyl 3-(methylsulfanyl)propylamine + CO2</text>
        <dbReference type="Rhea" id="RHEA:15981"/>
        <dbReference type="ChEBI" id="CHEBI:15378"/>
        <dbReference type="ChEBI" id="CHEBI:16526"/>
        <dbReference type="ChEBI" id="CHEBI:57443"/>
        <dbReference type="ChEBI" id="CHEBI:59789"/>
        <dbReference type="EC" id="4.1.1.50"/>
    </reaction>
</comment>
<dbReference type="UniPathway" id="UPA00331">
    <property type="reaction ID" value="UER00451"/>
</dbReference>
<feature type="modified residue" description="Pyruvic acid (Ser); by autocatalysis" evidence="1">
    <location>
        <position position="81"/>
    </location>
</feature>
<dbReference type="KEGG" id="gce:KYE46_10860"/>
<keyword evidence="1" id="KW-0068">Autocatalytic cleavage</keyword>
<reference evidence="2 3" key="1">
    <citation type="submission" date="2021-07" db="EMBL/GenBank/DDBJ databases">
        <title>A novel Jannaschia species isolated from marine dinoflagellate Ceratoperidinium margalefii.</title>
        <authorList>
            <person name="Jiang Y."/>
            <person name="Li Z."/>
        </authorList>
    </citation>
    <scope>NUCLEOTIDE SEQUENCE [LARGE SCALE GENOMIC DNA]</scope>
    <source>
        <strain evidence="2 3">J12C1-MA-4</strain>
    </source>
</reference>
<keyword evidence="1" id="KW-0745">Spermidine biosynthesis</keyword>
<dbReference type="Proteomes" id="UP000825009">
    <property type="component" value="Chromosome"/>
</dbReference>
<evidence type="ECO:0000256" key="1">
    <source>
        <dbReference type="HAMAP-Rule" id="MF_00464"/>
    </source>
</evidence>
<dbReference type="PANTHER" id="PTHR33866:SF2">
    <property type="entry name" value="S-ADENOSYLMETHIONINE DECARBOXYLASE PROENZYME"/>
    <property type="match status" value="1"/>
</dbReference>
<keyword evidence="1" id="KW-0620">Polyamine biosynthesis</keyword>
<feature type="chain" id="PRO_5035347482" description="S-adenosylmethionine decarboxylase alpha chain" evidence="1">
    <location>
        <begin position="81"/>
        <end position="134"/>
    </location>
</feature>
<organism evidence="2 3">
    <name type="scientific">Gymnodinialimonas ceratoperidinii</name>
    <dbReference type="NCBI Taxonomy" id="2856823"/>
    <lineage>
        <taxon>Bacteria</taxon>
        <taxon>Pseudomonadati</taxon>
        <taxon>Pseudomonadota</taxon>
        <taxon>Alphaproteobacteria</taxon>
        <taxon>Rhodobacterales</taxon>
        <taxon>Paracoccaceae</taxon>
        <taxon>Gymnodinialimonas</taxon>
    </lineage>
</organism>
<dbReference type="EC" id="4.1.1.50" evidence="1"/>
<accession>A0A8F6TVE9</accession>
<keyword evidence="1" id="KW-0704">Schiff base</keyword>
<keyword evidence="1 2" id="KW-0456">Lyase</keyword>
<evidence type="ECO:0000313" key="2">
    <source>
        <dbReference type="EMBL" id="QXT38447.1"/>
    </source>
</evidence>
<dbReference type="AlphaFoldDB" id="A0A8F6TVE9"/>
<proteinExistence type="inferred from homology"/>
<feature type="chain" id="PRO_5035347481" description="S-adenosylmethionine decarboxylase beta chain" evidence="1">
    <location>
        <begin position="1"/>
        <end position="80"/>
    </location>
</feature>
<feature type="site" description="Cleavage (non-hydrolytic); by autolysis" evidence="1">
    <location>
        <begin position="80"/>
        <end position="81"/>
    </location>
</feature>